<evidence type="ECO:0000256" key="3">
    <source>
        <dbReference type="ARBA" id="ARBA00022692"/>
    </source>
</evidence>
<keyword evidence="8" id="KW-0150">Chloroplast</keyword>
<keyword evidence="8" id="KW-0934">Plastid</keyword>
<proteinExistence type="inferred from homology"/>
<evidence type="ECO:0000256" key="1">
    <source>
        <dbReference type="ARBA" id="ARBA00004167"/>
    </source>
</evidence>
<evidence type="ECO:0000256" key="5">
    <source>
        <dbReference type="ARBA" id="ARBA00023136"/>
    </source>
</evidence>
<comment type="subunit">
    <text evidence="7">PSII is composed of 1 copy each of membrane proteins PsbA, PsbB, PsbC, PsbD, PsbE, PsbF, PsbH, PsbI, PsbJ, PsbK, PsbL, PsbM, PsbT, PsbX, PsbY, PsbZ, Psb30/Ycf12, peripheral proteins of the oxygen-evolving complex and a large number of cofactors. It forms dimeric complexes.</text>
</comment>
<feature type="transmembrane region" description="Helical" evidence="7">
    <location>
        <begin position="6"/>
        <end position="28"/>
    </location>
</feature>
<keyword evidence="7" id="KW-0793">Thylakoid</keyword>
<name>A0A248R8Z1_9MONI</name>
<evidence type="ECO:0000256" key="6">
    <source>
        <dbReference type="ARBA" id="ARBA00023276"/>
    </source>
</evidence>
<dbReference type="HAMAP" id="MF_01329">
    <property type="entry name" value="PSII_Psb30_Ycf12"/>
    <property type="match status" value="1"/>
</dbReference>
<comment type="function">
    <text evidence="7">A core subunit of photosystem II (PSII), probably helps stabilize the reaction center.</text>
</comment>
<dbReference type="GeneID" id="33946084"/>
<reference evidence="8" key="1">
    <citation type="journal article" date="2017" name="Genome Biol. Evol.">
        <title>Plastid Phylogenomics Resolve Deep Relationships among Eupolypod II Ferns with Rapid Radiation and Rate Heterogeneity.</title>
        <authorList>
            <person name="Wei R."/>
            <person name="Yan Y.-H."/>
            <person name="Harris A.J."/>
            <person name="Kang J.-S."/>
            <person name="Shen H."/>
            <person name="Xiang Q.-P."/>
            <person name="Zhang X.-C."/>
        </authorList>
    </citation>
    <scope>NUCLEOTIDE SEQUENCE</scope>
</reference>
<evidence type="ECO:0000256" key="2">
    <source>
        <dbReference type="ARBA" id="ARBA00022531"/>
    </source>
</evidence>
<dbReference type="EMBL" id="KY427331">
    <property type="protein sequence ID" value="ASU93936.1"/>
    <property type="molecule type" value="Genomic_DNA"/>
</dbReference>
<sequence>MNLEIIVQLSILGLVVASGPLVIALLAARRGNL</sequence>
<dbReference type="RefSeq" id="YP_009425180.1">
    <property type="nucleotide sequence ID" value="NC_035837.1"/>
</dbReference>
<geneLocation type="chloroplast" evidence="8"/>
<evidence type="ECO:0000256" key="4">
    <source>
        <dbReference type="ARBA" id="ARBA00022989"/>
    </source>
</evidence>
<evidence type="ECO:0000313" key="8">
    <source>
        <dbReference type="EMBL" id="ASU93936.1"/>
    </source>
</evidence>
<gene>
    <name evidence="7 8" type="primary">ycf12</name>
    <name evidence="7" type="synonym">psb30</name>
</gene>
<organism evidence="8">
    <name type="scientific">Asplenium pekinense</name>
    <dbReference type="NCBI Taxonomy" id="265675"/>
    <lineage>
        <taxon>Eukaryota</taxon>
        <taxon>Viridiplantae</taxon>
        <taxon>Streptophyta</taxon>
        <taxon>Embryophyta</taxon>
        <taxon>Tracheophyta</taxon>
        <taxon>Polypodiopsida</taxon>
        <taxon>Polypodiidae</taxon>
        <taxon>Polypodiales</taxon>
        <taxon>Aspleniineae</taxon>
        <taxon>Aspleniaceae</taxon>
        <taxon>Asplenium</taxon>
    </lineage>
</organism>
<dbReference type="GO" id="GO:0009535">
    <property type="term" value="C:chloroplast thylakoid membrane"/>
    <property type="evidence" value="ECO:0007669"/>
    <property type="project" value="UniProtKB-SubCell"/>
</dbReference>
<keyword evidence="6 7" id="KW-0604">Photosystem II</keyword>
<keyword evidence="5 7" id="KW-0472">Membrane</keyword>
<dbReference type="GO" id="GO:0009523">
    <property type="term" value="C:photosystem II"/>
    <property type="evidence" value="ECO:0007669"/>
    <property type="project" value="UniProtKB-KW"/>
</dbReference>
<dbReference type="NCBIfam" id="NF010239">
    <property type="entry name" value="PRK13686.1"/>
    <property type="match status" value="1"/>
</dbReference>
<comment type="similarity">
    <text evidence="7">Belongs to the Psb30/Ycf12 family.</text>
</comment>
<evidence type="ECO:0000256" key="7">
    <source>
        <dbReference type="HAMAP-Rule" id="MF_01329"/>
    </source>
</evidence>
<dbReference type="GO" id="GO:0015979">
    <property type="term" value="P:photosynthesis"/>
    <property type="evidence" value="ECO:0007669"/>
    <property type="project" value="UniProtKB-KW"/>
</dbReference>
<protein>
    <recommendedName>
        <fullName evidence="7">Photosystem II reaction center protein Psb30</fullName>
    </recommendedName>
    <alternativeName>
        <fullName evidence="7">Photosystem II reaction center protein Ycf12</fullName>
    </alternativeName>
</protein>
<dbReference type="Pfam" id="PF05969">
    <property type="entry name" value="PSII_Ycf12"/>
    <property type="match status" value="1"/>
</dbReference>
<dbReference type="AlphaFoldDB" id="A0A248R8Z1"/>
<dbReference type="InterPro" id="IPR010284">
    <property type="entry name" value="PSII_Ycf12_core-subunit"/>
</dbReference>
<accession>A0A248R8Z1</accession>
<keyword evidence="4 7" id="KW-1133">Transmembrane helix</keyword>
<keyword evidence="2 7" id="KW-0602">Photosynthesis</keyword>
<keyword evidence="3 7" id="KW-0812">Transmembrane</keyword>
<comment type="subcellular location">
    <subcellularLocation>
        <location evidence="1">Membrane</location>
        <topology evidence="1">Single-pass membrane protein</topology>
    </subcellularLocation>
    <subcellularLocation>
        <location evidence="7">Plastid</location>
        <location evidence="7">Chloroplast thylakoid membrane</location>
        <topology evidence="7">Single-pass membrane protein</topology>
    </subcellularLocation>
</comment>